<name>A0A1G8FF47_9PSED</name>
<dbReference type="RefSeq" id="WP_090262191.1">
    <property type="nucleotide sequence ID" value="NZ_FNDS01000003.1"/>
</dbReference>
<dbReference type="Gene3D" id="1.10.760.10">
    <property type="entry name" value="Cytochrome c-like domain"/>
    <property type="match status" value="1"/>
</dbReference>
<dbReference type="STRING" id="428992.SAMN05216272_103210"/>
<evidence type="ECO:0000256" key="2">
    <source>
        <dbReference type="ARBA" id="ARBA00022723"/>
    </source>
</evidence>
<evidence type="ECO:0000313" key="6">
    <source>
        <dbReference type="EMBL" id="SDH80788.1"/>
    </source>
</evidence>
<gene>
    <name evidence="6" type="ORF">SAMN05216272_103210</name>
</gene>
<keyword evidence="3 4" id="KW-0408">Iron</keyword>
<dbReference type="GO" id="GO:0004130">
    <property type="term" value="F:cytochrome-c peroxidase activity"/>
    <property type="evidence" value="ECO:0007669"/>
    <property type="project" value="TreeGrafter"/>
</dbReference>
<dbReference type="NCBIfam" id="NF040606">
    <property type="entry name" value="CytoC_perox"/>
    <property type="match status" value="1"/>
</dbReference>
<evidence type="ECO:0000313" key="7">
    <source>
        <dbReference type="Proteomes" id="UP000199636"/>
    </source>
</evidence>
<evidence type="ECO:0000259" key="5">
    <source>
        <dbReference type="PROSITE" id="PS51007"/>
    </source>
</evidence>
<dbReference type="InterPro" id="IPR009056">
    <property type="entry name" value="Cyt_c-like_dom"/>
</dbReference>
<evidence type="ECO:0000256" key="3">
    <source>
        <dbReference type="ARBA" id="ARBA00023004"/>
    </source>
</evidence>
<dbReference type="AlphaFoldDB" id="A0A1G8FF47"/>
<dbReference type="GO" id="GO:0009055">
    <property type="term" value="F:electron transfer activity"/>
    <property type="evidence" value="ECO:0007669"/>
    <property type="project" value="InterPro"/>
</dbReference>
<dbReference type="GO" id="GO:0020037">
    <property type="term" value="F:heme binding"/>
    <property type="evidence" value="ECO:0007669"/>
    <property type="project" value="InterPro"/>
</dbReference>
<dbReference type="EMBL" id="FNDS01000003">
    <property type="protein sequence ID" value="SDH80788.1"/>
    <property type="molecule type" value="Genomic_DNA"/>
</dbReference>
<dbReference type="Proteomes" id="UP000199636">
    <property type="component" value="Unassembled WGS sequence"/>
</dbReference>
<dbReference type="Pfam" id="PF21419">
    <property type="entry name" value="RoxA-like_Cyt-c"/>
    <property type="match status" value="1"/>
</dbReference>
<proteinExistence type="predicted"/>
<keyword evidence="7" id="KW-1185">Reference proteome</keyword>
<accession>A0A1G8FF47</accession>
<dbReference type="InterPro" id="IPR036909">
    <property type="entry name" value="Cyt_c-like_dom_sf"/>
</dbReference>
<dbReference type="InterPro" id="IPR051395">
    <property type="entry name" value="Cytochrome_c_Peroxidase/MauG"/>
</dbReference>
<dbReference type="GO" id="GO:0046872">
    <property type="term" value="F:metal ion binding"/>
    <property type="evidence" value="ECO:0007669"/>
    <property type="project" value="UniProtKB-KW"/>
</dbReference>
<keyword evidence="2 4" id="KW-0479">Metal-binding</keyword>
<sequence>MRIIGRVLLGVFLLALLLGAVALWYVAHPNVPEYTPPQTLTLLPQWDQQARERYYYTPQGTQVKGLHYDWFTALRQPFSDERFAAPANLARYGFLIDPEQLKPQQPGAIDPNNPGNLPVGFSRHQDSANGPWYLDITCSACHTGELRYNGHAVRIDGGAAMHSIASTVPTLRGGAFGQAMGMSLLFTYALPWKFDAFAQDVLKTEHPSAADKQALRDGLKPVLKQVFGTAWNDWHRGLYPTEEGPGRADAFGRIANGVFGDHISADNYRVANAPVNYPQLWDIWKFDWVQWNGSAMQPMARNIGEALGVGATLGLLDSDGQPLLGDARYPASVRIDDLFRLEEDLHQLKPPTWPAELFGEIDLKRASQGRALFRENCQRCHGPHVKQPGDPDYLAPARVPEWRMSMIPTTVIGTDPTTADNIASHSYDLRPLKWQLDELQHMDVALYPEPKQALDLSKLSAAKGLAYITAFVEQRAYRDAGISPEQQQRMNGYGLKIGVRELAAYKARPLDGIWATPPFLHNGSVPNLFELLSPVDERESQFYVGSFDYDPTFAGYRTGKFPGGFLYRTSVTGNSNRGHEFRDGCRRDGVIGRALSPEERWALVEYLKVLGNPAYESRLSDVPTPPWTPGPTCG</sequence>
<dbReference type="OrthoDB" id="417271at2"/>
<evidence type="ECO:0000256" key="4">
    <source>
        <dbReference type="PROSITE-ProRule" id="PRU00433"/>
    </source>
</evidence>
<dbReference type="SUPFAM" id="SSF46626">
    <property type="entry name" value="Cytochrome c"/>
    <property type="match status" value="1"/>
</dbReference>
<dbReference type="PANTHER" id="PTHR30600">
    <property type="entry name" value="CYTOCHROME C PEROXIDASE-RELATED"/>
    <property type="match status" value="1"/>
</dbReference>
<organism evidence="6 7">
    <name type="scientific">Pseudomonas panipatensis</name>
    <dbReference type="NCBI Taxonomy" id="428992"/>
    <lineage>
        <taxon>Bacteria</taxon>
        <taxon>Pseudomonadati</taxon>
        <taxon>Pseudomonadota</taxon>
        <taxon>Gammaproteobacteria</taxon>
        <taxon>Pseudomonadales</taxon>
        <taxon>Pseudomonadaceae</taxon>
        <taxon>Pseudomonas</taxon>
    </lineage>
</organism>
<reference evidence="7" key="1">
    <citation type="submission" date="2016-10" db="EMBL/GenBank/DDBJ databases">
        <authorList>
            <person name="Varghese N."/>
            <person name="Submissions S."/>
        </authorList>
    </citation>
    <scope>NUCLEOTIDE SEQUENCE [LARGE SCALE GENOMIC DNA]</scope>
    <source>
        <strain evidence="7">CCM 7469</strain>
    </source>
</reference>
<feature type="domain" description="Cytochrome c" evidence="5">
    <location>
        <begin position="364"/>
        <end position="476"/>
    </location>
</feature>
<dbReference type="InterPro" id="IPR047758">
    <property type="entry name" value="CytoC_perox"/>
</dbReference>
<protein>
    <recommendedName>
        <fullName evidence="5">Cytochrome c domain-containing protein</fullName>
    </recommendedName>
</protein>
<keyword evidence="1 4" id="KW-0349">Heme</keyword>
<dbReference type="PROSITE" id="PS51007">
    <property type="entry name" value="CYTC"/>
    <property type="match status" value="1"/>
</dbReference>
<dbReference type="PANTHER" id="PTHR30600:SF9">
    <property type="entry name" value="BLR7738 PROTEIN"/>
    <property type="match status" value="1"/>
</dbReference>
<evidence type="ECO:0000256" key="1">
    <source>
        <dbReference type="ARBA" id="ARBA00022617"/>
    </source>
</evidence>